<evidence type="ECO:0000256" key="1">
    <source>
        <dbReference type="SAM" id="MobiDB-lite"/>
    </source>
</evidence>
<feature type="compositionally biased region" description="Polar residues" evidence="1">
    <location>
        <begin position="1"/>
        <end position="12"/>
    </location>
</feature>
<sequence>MRLSYHNPTPTGTPEARDTSIISVRKPGGRARARSAARWSTDARGGRGRRPSVTGTTRPGPSADLPARGGRRQGVVSTVDIQDSTSAAVRGSACDSSW</sequence>
<evidence type="ECO:0000313" key="3">
    <source>
        <dbReference type="Proteomes" id="UP000614996"/>
    </source>
</evidence>
<accession>A0A8J4ENN2</accession>
<dbReference type="AlphaFoldDB" id="A0A8J4ENN2"/>
<feature type="region of interest" description="Disordered" evidence="1">
    <location>
        <begin position="1"/>
        <end position="73"/>
    </location>
</feature>
<keyword evidence="3" id="KW-1185">Reference proteome</keyword>
<comment type="caution">
    <text evidence="2">The sequence shown here is derived from an EMBL/GenBank/DDBJ whole genome shotgun (WGS) entry which is preliminary data.</text>
</comment>
<dbReference type="EMBL" id="BOPO01000111">
    <property type="protein sequence ID" value="GIL30008.1"/>
    <property type="molecule type" value="Genomic_DNA"/>
</dbReference>
<evidence type="ECO:0000313" key="2">
    <source>
        <dbReference type="EMBL" id="GIL30008.1"/>
    </source>
</evidence>
<proteinExistence type="predicted"/>
<dbReference type="Proteomes" id="UP000614996">
    <property type="component" value="Unassembled WGS sequence"/>
</dbReference>
<name>A0A8J4ENN2_9ACTN</name>
<gene>
    <name evidence="2" type="ORF">NUM_52620</name>
</gene>
<organism evidence="2 3">
    <name type="scientific">Actinocatenispora comari</name>
    <dbReference type="NCBI Taxonomy" id="2807577"/>
    <lineage>
        <taxon>Bacteria</taxon>
        <taxon>Bacillati</taxon>
        <taxon>Actinomycetota</taxon>
        <taxon>Actinomycetes</taxon>
        <taxon>Micromonosporales</taxon>
        <taxon>Micromonosporaceae</taxon>
        <taxon>Actinocatenispora</taxon>
    </lineage>
</organism>
<reference evidence="3" key="1">
    <citation type="journal article" date="2021" name="Int. J. Syst. Evol. Microbiol.">
        <title>Actinocatenispora comari sp. nov., an endophytic actinomycete isolated from aerial parts of Comarum salesowianum.</title>
        <authorList>
            <person name="Oyunbileg N."/>
            <person name="Iizaka Y."/>
            <person name="Hamada M."/>
            <person name="Davaapurev B.O."/>
            <person name="Fukumoto A."/>
            <person name="Tsetseg B."/>
            <person name="Kato F."/>
            <person name="Tamura T."/>
            <person name="Batkhuu J."/>
            <person name="Anzai Y."/>
        </authorList>
    </citation>
    <scope>NUCLEOTIDE SEQUENCE [LARGE SCALE GENOMIC DNA]</scope>
    <source>
        <strain evidence="3">NUM-2625</strain>
    </source>
</reference>
<protein>
    <submittedName>
        <fullName evidence="2">Uncharacterized protein</fullName>
    </submittedName>
</protein>